<evidence type="ECO:0000313" key="1">
    <source>
        <dbReference type="EMBL" id="APD19917.1"/>
    </source>
</evidence>
<accession>A0A1J0MFB5</accession>
<evidence type="ECO:0000313" key="2">
    <source>
        <dbReference type="Proteomes" id="UP000226242"/>
    </source>
</evidence>
<protein>
    <submittedName>
        <fullName evidence="1">Uncharacterized protein</fullName>
    </submittedName>
</protein>
<organism evidence="1 2">
    <name type="scientific">Staphylococcus phage SpT252</name>
    <dbReference type="NCBI Taxonomy" id="1913447"/>
    <lineage>
        <taxon>Viruses</taxon>
        <taxon>Duplodnaviria</taxon>
        <taxon>Heunggongvirae</taxon>
        <taxon>Uroviricota</taxon>
        <taxon>Caudoviricetes</taxon>
        <taxon>Coventryvirus</taxon>
        <taxon>Coventryvirus WIS42</taxon>
    </lineage>
</organism>
<name>A0A1J0MFB5_9CAUD</name>
<sequence>MTVLEMKEFLGDLYRSTYKDDTLIQINLVQMGWAIERLLVSERISPFDDYDEVSHLIFDEIDFKQRSRHERNQN</sequence>
<reference evidence="1 2" key="1">
    <citation type="submission" date="2016-09" db="EMBL/GenBank/DDBJ databases">
        <title>Whole-genome sequencing of Staphylococcus pseudintermedius phages.</title>
        <authorList>
            <person name="Breteau M."/>
            <person name="Kot W."/>
            <person name="Vogensen F.K."/>
            <person name="Moodley A."/>
            <person name="Wellington E.M.H."/>
            <person name="Hodgson D.A."/>
        </authorList>
    </citation>
    <scope>NUCLEOTIDE SEQUENCE [LARGE SCALE GENOMIC DNA]</scope>
</reference>
<proteinExistence type="predicted"/>
<dbReference type="EMBL" id="KX827370">
    <property type="protein sequence ID" value="APD19917.1"/>
    <property type="molecule type" value="Genomic_DNA"/>
</dbReference>
<dbReference type="Proteomes" id="UP000226242">
    <property type="component" value="Segment"/>
</dbReference>
<gene>
    <name evidence="1" type="ORF">SpT252_034</name>
</gene>